<evidence type="ECO:0000256" key="4">
    <source>
        <dbReference type="ARBA" id="ARBA00038652"/>
    </source>
</evidence>
<evidence type="ECO:0000259" key="6">
    <source>
        <dbReference type="Pfam" id="PF01420"/>
    </source>
</evidence>
<dbReference type="CDD" id="cd17291">
    <property type="entry name" value="RMtype1_S_MgeORF438P-TRD-CR_like"/>
    <property type="match status" value="1"/>
</dbReference>
<comment type="similarity">
    <text evidence="1">Belongs to the type-I restriction system S methylase family.</text>
</comment>
<feature type="domain" description="Type I restriction modification DNA specificity" evidence="6">
    <location>
        <begin position="442"/>
        <end position="618"/>
    </location>
</feature>
<dbReference type="CDD" id="cd17294">
    <property type="entry name" value="RMtype1_S_MmaC7ORF19P_TRD1-CR1_like"/>
    <property type="match status" value="1"/>
</dbReference>
<dbReference type="InterPro" id="IPR000055">
    <property type="entry name" value="Restrct_endonuc_typeI_TRD"/>
</dbReference>
<name>A0A329TTF2_9FIRM</name>
<evidence type="ECO:0000256" key="2">
    <source>
        <dbReference type="ARBA" id="ARBA00022747"/>
    </source>
</evidence>
<proteinExistence type="inferred from homology"/>
<feature type="domain" description="Type I restriction modification DNA specificity" evidence="6">
    <location>
        <begin position="13"/>
        <end position="194"/>
    </location>
</feature>
<evidence type="ECO:0000256" key="1">
    <source>
        <dbReference type="ARBA" id="ARBA00010923"/>
    </source>
</evidence>
<dbReference type="PANTHER" id="PTHR43140">
    <property type="entry name" value="TYPE-1 RESTRICTION ENZYME ECOKI SPECIFICITY PROTEIN"/>
    <property type="match status" value="1"/>
</dbReference>
<dbReference type="EMBL" id="PRLB01000015">
    <property type="protein sequence ID" value="RAW52549.1"/>
    <property type="molecule type" value="Genomic_DNA"/>
</dbReference>
<dbReference type="GO" id="GO:0003677">
    <property type="term" value="F:DNA binding"/>
    <property type="evidence" value="ECO:0007669"/>
    <property type="project" value="UniProtKB-KW"/>
</dbReference>
<comment type="caution">
    <text evidence="7">The sequence shown here is derived from an EMBL/GenBank/DDBJ whole genome shotgun (WGS) entry which is preliminary data.</text>
</comment>
<feature type="region of interest" description="Disordered" evidence="5">
    <location>
        <begin position="401"/>
        <end position="423"/>
    </location>
</feature>
<keyword evidence="2" id="KW-0680">Restriction system</keyword>
<dbReference type="Proteomes" id="UP000251144">
    <property type="component" value="Unassembled WGS sequence"/>
</dbReference>
<accession>A0A329TTF2</accession>
<dbReference type="AlphaFoldDB" id="A0A329TTF2"/>
<evidence type="ECO:0000313" key="8">
    <source>
        <dbReference type="Proteomes" id="UP000251144"/>
    </source>
</evidence>
<comment type="subunit">
    <text evidence="4">The methyltransferase is composed of M and S polypeptides.</text>
</comment>
<evidence type="ECO:0000256" key="5">
    <source>
        <dbReference type="SAM" id="MobiDB-lite"/>
    </source>
</evidence>
<reference evidence="7 8" key="1">
    <citation type="submission" date="2018-02" db="EMBL/GenBank/DDBJ databases">
        <title>Complete genome sequencing of Faecalibacterium prausnitzii strains isolated from the human gut.</title>
        <authorList>
            <person name="Fitzgerald B.C."/>
            <person name="Shkoporov A.N."/>
            <person name="Ross P.R."/>
            <person name="Hill C."/>
        </authorList>
    </citation>
    <scope>NUCLEOTIDE SEQUENCE [LARGE SCALE GENOMIC DNA]</scope>
    <source>
        <strain evidence="7 8">APC942/32-1</strain>
    </source>
</reference>
<dbReference type="SUPFAM" id="SSF116734">
    <property type="entry name" value="DNA methylase specificity domain"/>
    <property type="match status" value="3"/>
</dbReference>
<feature type="domain" description="Type I restriction modification DNA specificity" evidence="6">
    <location>
        <begin position="218"/>
        <end position="375"/>
    </location>
</feature>
<dbReference type="PANTHER" id="PTHR43140:SF1">
    <property type="entry name" value="TYPE I RESTRICTION ENZYME ECOKI SPECIFICITY SUBUNIT"/>
    <property type="match status" value="1"/>
</dbReference>
<evidence type="ECO:0000313" key="7">
    <source>
        <dbReference type="EMBL" id="RAW52549.1"/>
    </source>
</evidence>
<sequence length="637" mass="72054">MSKLDKLLRELCPDGVEYKRFDEVCTLNARIGWQRLTKAEYMSKGDYLLITGTDFTETHEIDYSTCVYVTEERYKQDPKIQLKNGDILITKDGTLGKVAQVKGLEMPATLNGGVFVVRCKDSSLENRFILHYLLSNHFQSVVEQQKTGSTISHLTQTLFSRLMIPIPPLEIQREIVRILDNFTNLTAELTKELTDRKVQYAYYRNKFLYFDESSASLKSIGDICNVVVGGEPPADCIKGESKDSSHMFPVWGNGKEAYGYSGTYKIDRDAVVISSIGANTGAVYYRKAFFTPIIRLKVVMPKDNQLSSRFLFHVLSATAIKSKSSSVPNMNANEIKAIKIPVPPLDVQNRIVNVLDNFEKICSDLNIGLPAEIEARQKQYEYYRDKLLTFAETGNTILSRAEQSRAEQSRAEQSRAEQSRAEQSRAEQSRALIKLLQYVFGYAVVSLQDVVKNSCSGGTPKKGVSEYYEDGNIPWLRTQEVVFRDICKTECFITESAVKNSAAKWIPENCVIVAISGATAGRCAINKIPLTTNQHCLNLEVDPEMALYRYVYYCICAKQEELLAKKEGARGDLNSTRILSLQIDLPSIEEQKRIVSILDRFDTICNDLTSGLPAEIEARQKQYEFYRDKLLSFKELN</sequence>
<feature type="compositionally biased region" description="Basic and acidic residues" evidence="5">
    <location>
        <begin position="402"/>
        <end position="423"/>
    </location>
</feature>
<dbReference type="Pfam" id="PF01420">
    <property type="entry name" value="Methylase_S"/>
    <property type="match status" value="3"/>
</dbReference>
<dbReference type="Gene3D" id="3.90.220.20">
    <property type="entry name" value="DNA methylase specificity domains"/>
    <property type="match status" value="3"/>
</dbReference>
<keyword evidence="3" id="KW-0238">DNA-binding</keyword>
<evidence type="ECO:0000256" key="3">
    <source>
        <dbReference type="ARBA" id="ARBA00023125"/>
    </source>
</evidence>
<dbReference type="OrthoDB" id="9795776at2"/>
<protein>
    <recommendedName>
        <fullName evidence="6">Type I restriction modification DNA specificity domain-containing protein</fullName>
    </recommendedName>
</protein>
<gene>
    <name evidence="7" type="ORF">C4N26_12695</name>
</gene>
<organism evidence="7 8">
    <name type="scientific">Faecalibacterium prausnitzii</name>
    <dbReference type="NCBI Taxonomy" id="853"/>
    <lineage>
        <taxon>Bacteria</taxon>
        <taxon>Bacillati</taxon>
        <taxon>Bacillota</taxon>
        <taxon>Clostridia</taxon>
        <taxon>Eubacteriales</taxon>
        <taxon>Oscillospiraceae</taxon>
        <taxon>Faecalibacterium</taxon>
    </lineage>
</organism>
<dbReference type="GO" id="GO:0009307">
    <property type="term" value="P:DNA restriction-modification system"/>
    <property type="evidence" value="ECO:0007669"/>
    <property type="project" value="UniProtKB-KW"/>
</dbReference>
<dbReference type="InterPro" id="IPR051212">
    <property type="entry name" value="Type-I_RE_S_subunit"/>
</dbReference>
<dbReference type="InterPro" id="IPR044946">
    <property type="entry name" value="Restrct_endonuc_typeI_TRD_sf"/>
</dbReference>